<name>A0A2S3X2L1_PSEPU</name>
<dbReference type="PANTHER" id="PTHR38015">
    <property type="entry name" value="BLR6086 PROTEIN"/>
    <property type="match status" value="1"/>
</dbReference>
<dbReference type="InterPro" id="IPR008927">
    <property type="entry name" value="6-PGluconate_DH-like_C_sf"/>
</dbReference>
<evidence type="ECO:0000259" key="2">
    <source>
        <dbReference type="Pfam" id="PF02317"/>
    </source>
</evidence>
<organism evidence="3 4">
    <name type="scientific">Pseudomonas putida</name>
    <name type="common">Arthrobacter siderocapsulatus</name>
    <dbReference type="NCBI Taxonomy" id="303"/>
    <lineage>
        <taxon>Bacteria</taxon>
        <taxon>Pseudomonadati</taxon>
        <taxon>Pseudomonadota</taxon>
        <taxon>Gammaproteobacteria</taxon>
        <taxon>Pseudomonadales</taxon>
        <taxon>Pseudomonadaceae</taxon>
        <taxon>Pseudomonas</taxon>
    </lineage>
</organism>
<feature type="domain" description="Opine dehydrogenase" evidence="2">
    <location>
        <begin position="124"/>
        <end position="266"/>
    </location>
</feature>
<dbReference type="InterPro" id="IPR003421">
    <property type="entry name" value="Opine_DH"/>
</dbReference>
<dbReference type="Gene3D" id="3.40.50.720">
    <property type="entry name" value="NAD(P)-binding Rossmann-like Domain"/>
    <property type="match status" value="1"/>
</dbReference>
<dbReference type="AlphaFoldDB" id="A0A2S3X2L1"/>
<dbReference type="Proteomes" id="UP000237230">
    <property type="component" value="Unassembled WGS sequence"/>
</dbReference>
<proteinExistence type="predicted"/>
<dbReference type="GO" id="GO:0016491">
    <property type="term" value="F:oxidoreductase activity"/>
    <property type="evidence" value="ECO:0007669"/>
    <property type="project" value="UniProtKB-KW"/>
</dbReference>
<reference evidence="3 4" key="2">
    <citation type="submission" date="2018-03" db="EMBL/GenBank/DDBJ databases">
        <title>Draft genome of Pseudomonas putida strain KH-21-114.</title>
        <authorList>
            <person name="Yoshizawa S."/>
            <person name="Khan N.H."/>
            <person name="Nishimura M."/>
            <person name="Chiura H.X."/>
            <person name="Ogura Y."/>
            <person name="Hayashi T."/>
            <person name="Kogure K."/>
        </authorList>
    </citation>
    <scope>NUCLEOTIDE SEQUENCE [LARGE SCALE GENOMIC DNA]</scope>
    <source>
        <strain evidence="3 4">KH-21-114</strain>
    </source>
</reference>
<gene>
    <name evidence="3" type="ORF">BGP84_08230</name>
</gene>
<accession>A0A2S3X2L1</accession>
<dbReference type="InterPro" id="IPR036291">
    <property type="entry name" value="NAD(P)-bd_dom_sf"/>
</dbReference>
<dbReference type="SUPFAM" id="SSF51735">
    <property type="entry name" value="NAD(P)-binding Rossmann-fold domains"/>
    <property type="match status" value="1"/>
</dbReference>
<sequence length="301" mass="33604">MTTDIEMAVRNADIIYLSLPTHAHLPQFRKMLPFLVDNQIIVSLAGNFSALYLYRELRRQPHAPAIHIADTASLPYACRAHRPGHVEIIEIKRSMQLAAMPAKSTPFIMTKLSASFPCKLSASTSVLELGLNITSAISHPTVMITNAGRIGEGQAEFYFYKEGIGASTARLIQALDNDRINIGQRYGLQLPSYLDNMNSFYGYDFSTIHGFFTQSPAHNALKLCPASVNNRYLTQDIPYVMLPWYSLGLHAHYDSAVMKSLITLSSLLNDTCYFSQGRAIAKDLFNGMSMDDIQQYMQYGA</sequence>
<dbReference type="InterPro" id="IPR013328">
    <property type="entry name" value="6PGD_dom2"/>
</dbReference>
<evidence type="ECO:0000313" key="4">
    <source>
        <dbReference type="Proteomes" id="UP000237230"/>
    </source>
</evidence>
<evidence type="ECO:0000256" key="1">
    <source>
        <dbReference type="ARBA" id="ARBA00023002"/>
    </source>
</evidence>
<dbReference type="Gene3D" id="1.10.1040.10">
    <property type="entry name" value="N-(1-d-carboxylethyl)-l-norvaline Dehydrogenase, domain 2"/>
    <property type="match status" value="1"/>
</dbReference>
<evidence type="ECO:0000313" key="3">
    <source>
        <dbReference type="EMBL" id="POG09715.1"/>
    </source>
</evidence>
<dbReference type="InterPro" id="IPR051729">
    <property type="entry name" value="Opine/Lysopine_DH"/>
</dbReference>
<dbReference type="EMBL" id="MINH01000019">
    <property type="protein sequence ID" value="POG09715.1"/>
    <property type="molecule type" value="Genomic_DNA"/>
</dbReference>
<dbReference type="SUPFAM" id="SSF48179">
    <property type="entry name" value="6-phosphogluconate dehydrogenase C-terminal domain-like"/>
    <property type="match status" value="1"/>
</dbReference>
<comment type="caution">
    <text evidence="3">The sequence shown here is derived from an EMBL/GenBank/DDBJ whole genome shotgun (WGS) entry which is preliminary data.</text>
</comment>
<protein>
    <recommendedName>
        <fullName evidence="2">Opine dehydrogenase domain-containing protein</fullName>
    </recommendedName>
</protein>
<dbReference type="PANTHER" id="PTHR38015:SF1">
    <property type="entry name" value="OPINE DEHYDROGENASE DOMAIN-CONTAINING PROTEIN"/>
    <property type="match status" value="1"/>
</dbReference>
<keyword evidence="1" id="KW-0560">Oxidoreductase</keyword>
<dbReference type="Pfam" id="PF02317">
    <property type="entry name" value="Octopine_DH"/>
    <property type="match status" value="1"/>
</dbReference>
<reference evidence="3 4" key="1">
    <citation type="submission" date="2016-08" db="EMBL/GenBank/DDBJ databases">
        <authorList>
            <person name="Seilhamer J.J."/>
        </authorList>
    </citation>
    <scope>NUCLEOTIDE SEQUENCE [LARGE SCALE GENOMIC DNA]</scope>
    <source>
        <strain evidence="3 4">KH-21-114</strain>
    </source>
</reference>